<name>A1SSK1_PSYIN</name>
<dbReference type="Pfam" id="PF01047">
    <property type="entry name" value="MarR"/>
    <property type="match status" value="1"/>
</dbReference>
<dbReference type="Gene3D" id="1.10.10.10">
    <property type="entry name" value="Winged helix-like DNA-binding domain superfamily/Winged helix DNA-binding domain"/>
    <property type="match status" value="1"/>
</dbReference>
<keyword evidence="3" id="KW-0804">Transcription</keyword>
<dbReference type="Proteomes" id="UP000000639">
    <property type="component" value="Chromosome"/>
</dbReference>
<reference evidence="5 6" key="1">
    <citation type="submission" date="2007-01" db="EMBL/GenBank/DDBJ databases">
        <title>Complete sequence of Psychromonas ingrahamii 37.</title>
        <authorList>
            <consortium name="US DOE Joint Genome Institute"/>
            <person name="Copeland A."/>
            <person name="Lucas S."/>
            <person name="Lapidus A."/>
            <person name="Barry K."/>
            <person name="Detter J.C."/>
            <person name="Glavina del Rio T."/>
            <person name="Hammon N."/>
            <person name="Israni S."/>
            <person name="Dalin E."/>
            <person name="Tice H."/>
            <person name="Pitluck S."/>
            <person name="Thompson L.S."/>
            <person name="Brettin T."/>
            <person name="Bruce D."/>
            <person name="Han C."/>
            <person name="Tapia R."/>
            <person name="Schmutz J."/>
            <person name="Larimer F."/>
            <person name="Land M."/>
            <person name="Hauser L."/>
            <person name="Kyrpides N."/>
            <person name="Ivanova N."/>
            <person name="Staley J."/>
            <person name="Richardson P."/>
        </authorList>
    </citation>
    <scope>NUCLEOTIDE SEQUENCE [LARGE SCALE GENOMIC DNA]</scope>
    <source>
        <strain evidence="5 6">37</strain>
    </source>
</reference>
<proteinExistence type="predicted"/>
<evidence type="ECO:0000313" key="5">
    <source>
        <dbReference type="EMBL" id="ABM02466.1"/>
    </source>
</evidence>
<evidence type="ECO:0000313" key="6">
    <source>
        <dbReference type="Proteomes" id="UP000000639"/>
    </source>
</evidence>
<feature type="domain" description="HTH marR-type" evidence="4">
    <location>
        <begin position="4"/>
        <end position="136"/>
    </location>
</feature>
<dbReference type="RefSeq" id="WP_011769025.1">
    <property type="nucleotide sequence ID" value="NC_008709.1"/>
</dbReference>
<dbReference type="eggNOG" id="COG1846">
    <property type="taxonomic scope" value="Bacteria"/>
</dbReference>
<dbReference type="InterPro" id="IPR036388">
    <property type="entry name" value="WH-like_DNA-bd_sf"/>
</dbReference>
<dbReference type="GO" id="GO:0003700">
    <property type="term" value="F:DNA-binding transcription factor activity"/>
    <property type="evidence" value="ECO:0007669"/>
    <property type="project" value="InterPro"/>
</dbReference>
<dbReference type="STRING" id="357804.Ping_0613"/>
<protein>
    <submittedName>
        <fullName evidence="5">Transcriptional regulator, MarR family</fullName>
    </submittedName>
</protein>
<dbReference type="GO" id="GO:0003677">
    <property type="term" value="F:DNA binding"/>
    <property type="evidence" value="ECO:0007669"/>
    <property type="project" value="UniProtKB-KW"/>
</dbReference>
<dbReference type="InterPro" id="IPR000835">
    <property type="entry name" value="HTH_MarR-typ"/>
</dbReference>
<dbReference type="InterPro" id="IPR036390">
    <property type="entry name" value="WH_DNA-bd_sf"/>
</dbReference>
<dbReference type="SMART" id="SM00347">
    <property type="entry name" value="HTH_MARR"/>
    <property type="match status" value="1"/>
</dbReference>
<sequence>METSDKVLVALRQIMRAIDLHSKKMSKDFGLTSPQLMLMRTIQLDDNVTIGQLSEKNSMSQATATIILDRLENSGRVVRIRNQQDKRKVHARLTESGHKMLAEAPGILQPDFLEKFQSLELWEQSLILSSLQRLSSMMNAPN</sequence>
<keyword evidence="1" id="KW-0805">Transcription regulation</keyword>
<dbReference type="EMBL" id="CP000510">
    <property type="protein sequence ID" value="ABM02466.1"/>
    <property type="molecule type" value="Genomic_DNA"/>
</dbReference>
<dbReference type="PROSITE" id="PS50995">
    <property type="entry name" value="HTH_MARR_2"/>
    <property type="match status" value="1"/>
</dbReference>
<dbReference type="PANTHER" id="PTHR42756">
    <property type="entry name" value="TRANSCRIPTIONAL REGULATOR, MARR"/>
    <property type="match status" value="1"/>
</dbReference>
<dbReference type="OrthoDB" id="7502947at2"/>
<keyword evidence="2" id="KW-0238">DNA-binding</keyword>
<gene>
    <name evidence="5" type="ordered locus">Ping_0613</name>
</gene>
<dbReference type="AlphaFoldDB" id="A1SSK1"/>
<evidence type="ECO:0000256" key="2">
    <source>
        <dbReference type="ARBA" id="ARBA00023125"/>
    </source>
</evidence>
<dbReference type="PANTHER" id="PTHR42756:SF1">
    <property type="entry name" value="TRANSCRIPTIONAL REPRESSOR OF EMRAB OPERON"/>
    <property type="match status" value="1"/>
</dbReference>
<accession>A1SSK1</accession>
<keyword evidence="6" id="KW-1185">Reference proteome</keyword>
<dbReference type="HOGENOM" id="CLU_083287_27_7_6"/>
<evidence type="ECO:0000259" key="4">
    <source>
        <dbReference type="PROSITE" id="PS50995"/>
    </source>
</evidence>
<evidence type="ECO:0000256" key="1">
    <source>
        <dbReference type="ARBA" id="ARBA00023015"/>
    </source>
</evidence>
<organism evidence="5 6">
    <name type="scientific">Psychromonas ingrahamii (strain DSM 17664 / CCUG 51855 / 37)</name>
    <dbReference type="NCBI Taxonomy" id="357804"/>
    <lineage>
        <taxon>Bacteria</taxon>
        <taxon>Pseudomonadati</taxon>
        <taxon>Pseudomonadota</taxon>
        <taxon>Gammaproteobacteria</taxon>
        <taxon>Alteromonadales</taxon>
        <taxon>Psychromonadaceae</taxon>
        <taxon>Psychromonas</taxon>
    </lineage>
</organism>
<dbReference type="PRINTS" id="PR00598">
    <property type="entry name" value="HTHMARR"/>
</dbReference>
<dbReference type="SUPFAM" id="SSF46785">
    <property type="entry name" value="Winged helix' DNA-binding domain"/>
    <property type="match status" value="1"/>
</dbReference>
<dbReference type="KEGG" id="pin:Ping_0613"/>
<evidence type="ECO:0000256" key="3">
    <source>
        <dbReference type="ARBA" id="ARBA00023163"/>
    </source>
</evidence>